<organism evidence="4">
    <name type="scientific">Phaeomonas parva</name>
    <dbReference type="NCBI Taxonomy" id="124430"/>
    <lineage>
        <taxon>Eukaryota</taxon>
        <taxon>Sar</taxon>
        <taxon>Stramenopiles</taxon>
        <taxon>Ochrophyta</taxon>
        <taxon>Pinguiophyceae</taxon>
        <taxon>Pinguiochrysidales</taxon>
        <taxon>Pinguiochrysidaceae</taxon>
        <taxon>Phaeomonas</taxon>
    </lineage>
</organism>
<evidence type="ECO:0000256" key="2">
    <source>
        <dbReference type="ARBA" id="ARBA00023002"/>
    </source>
</evidence>
<dbReference type="PANTHER" id="PTHR43899">
    <property type="entry name" value="RH59310P"/>
    <property type="match status" value="1"/>
</dbReference>
<comment type="subcellular location">
    <subcellularLocation>
        <location evidence="1">Endoplasmic reticulum</location>
    </subcellularLocation>
</comment>
<proteinExistence type="predicted"/>
<keyword evidence="3" id="KW-0812">Transmembrane</keyword>
<protein>
    <submittedName>
        <fullName evidence="4">Uncharacterized protein</fullName>
    </submittedName>
</protein>
<dbReference type="GO" id="GO:0005783">
    <property type="term" value="C:endoplasmic reticulum"/>
    <property type="evidence" value="ECO:0007669"/>
    <property type="project" value="UniProtKB-SubCell"/>
</dbReference>
<evidence type="ECO:0000256" key="3">
    <source>
        <dbReference type="SAM" id="Phobius"/>
    </source>
</evidence>
<dbReference type="EMBL" id="HBGJ01005156">
    <property type="protein sequence ID" value="CAD9244781.1"/>
    <property type="molecule type" value="Transcribed_RNA"/>
</dbReference>
<keyword evidence="2" id="KW-0560">Oxidoreductase</keyword>
<dbReference type="SUPFAM" id="SSF51735">
    <property type="entry name" value="NAD(P)-binding Rossmann-fold domains"/>
    <property type="match status" value="1"/>
</dbReference>
<dbReference type="InterPro" id="IPR002347">
    <property type="entry name" value="SDR_fam"/>
</dbReference>
<reference evidence="4" key="1">
    <citation type="submission" date="2021-01" db="EMBL/GenBank/DDBJ databases">
        <authorList>
            <person name="Corre E."/>
            <person name="Pelletier E."/>
            <person name="Niang G."/>
            <person name="Scheremetjew M."/>
            <person name="Finn R."/>
            <person name="Kale V."/>
            <person name="Holt S."/>
            <person name="Cochrane G."/>
            <person name="Meng A."/>
            <person name="Brown T."/>
            <person name="Cohen L."/>
        </authorList>
    </citation>
    <scope>NUCLEOTIDE SEQUENCE</scope>
    <source>
        <strain evidence="4">CCMP2877</strain>
    </source>
</reference>
<dbReference type="GO" id="GO:0016491">
    <property type="term" value="F:oxidoreductase activity"/>
    <property type="evidence" value="ECO:0007669"/>
    <property type="project" value="UniProtKB-KW"/>
</dbReference>
<name>A0A7S1XLR4_9STRA</name>
<dbReference type="PRINTS" id="PR00081">
    <property type="entry name" value="GDHRDH"/>
</dbReference>
<evidence type="ECO:0000256" key="1">
    <source>
        <dbReference type="ARBA" id="ARBA00004240"/>
    </source>
</evidence>
<dbReference type="InterPro" id="IPR051019">
    <property type="entry name" value="VLCFA-Steroid_DH"/>
</dbReference>
<dbReference type="PROSITE" id="PS00061">
    <property type="entry name" value="ADH_SHORT"/>
    <property type="match status" value="1"/>
</dbReference>
<dbReference type="AlphaFoldDB" id="A0A7S1XLR4"/>
<dbReference type="Gene3D" id="3.40.50.720">
    <property type="entry name" value="NAD(P)-binding Rossmann-like Domain"/>
    <property type="match status" value="1"/>
</dbReference>
<feature type="transmembrane region" description="Helical" evidence="3">
    <location>
        <begin position="6"/>
        <end position="35"/>
    </location>
</feature>
<gene>
    <name evidence="4" type="ORF">PPAR1163_LOCUS3129</name>
</gene>
<accession>A0A7S1XLR4</accession>
<feature type="transmembrane region" description="Helical" evidence="3">
    <location>
        <begin position="273"/>
        <end position="292"/>
    </location>
</feature>
<evidence type="ECO:0000313" key="4">
    <source>
        <dbReference type="EMBL" id="CAD9244781.1"/>
    </source>
</evidence>
<dbReference type="PANTHER" id="PTHR43899:SF4">
    <property type="entry name" value="17 BETA-HYDROXYSTEROID DEHYDROGENASE TYPE 3"/>
    <property type="match status" value="1"/>
</dbReference>
<keyword evidence="3" id="KW-0472">Membrane</keyword>
<dbReference type="InterPro" id="IPR036291">
    <property type="entry name" value="NAD(P)-bd_dom_sf"/>
</dbReference>
<dbReference type="InterPro" id="IPR020904">
    <property type="entry name" value="Sc_DH/Rdtase_CS"/>
</dbReference>
<sequence length="316" mass="34520">MTEICMTTALLGLCAIPTLLWMVTYFGPILVMNLLPVPDLKKKYNAEWALVTGAGSGIGRELVFKLARQGFNVVLVSLDDKFLAETMDLVTSQFPSQEFRKVGCLFAPGQKYMKLIERKTADIDVQCIFNNAGYLVTGFFDREASTKQLGNLECNTTAAVAVTHHFLGKLVDKKLKGCIVFTSSVAGYIPSPFSSVYGATKAFLSQFACCIAVEAAPCGIDVCSVHPSPVNSNFYDKVHKIDMLEKAKAAAVTPDVLPDQIFGAIGRVVLRDMGVFAIAIRLLVSIMSYNFLTQAFCAFAPTMPDFKKFGADRLKK</sequence>
<dbReference type="Pfam" id="PF00106">
    <property type="entry name" value="adh_short"/>
    <property type="match status" value="1"/>
</dbReference>
<keyword evidence="3" id="KW-1133">Transmembrane helix</keyword>